<accession>A0A974I2D3</accession>
<name>A0A974I2D3_XENLA</name>
<evidence type="ECO:0000313" key="3">
    <source>
        <dbReference type="Proteomes" id="UP000694892"/>
    </source>
</evidence>
<sequence length="287" mass="31933">GQGLPQPNNQTAPTIRWDSQHEQGAYRSQSKIVRSIDKTVHRTIERFDFERIWPNLIKKLRLQISNNTRHCPIITPSNTSTVLYIITPSNTQHCPVYNNPNNTSTVLYIITPSNTSTVLYITPSNTSTVLYIITPSNTSTDLYIITHSNTSTVLYIITPTLSSTVLYIITPSNTSTVLYIITPSNTSTVLYIITPENLIENELVTATKRLKISCDLLIPGTFCSNTYLLGSKSAEPRAGEASVPCKCKFPKHPSQPIRTLTHNTGEESSQRSSHMNEPTEGFSMDVS</sequence>
<evidence type="ECO:0000313" key="2">
    <source>
        <dbReference type="EMBL" id="OCT99094.1"/>
    </source>
</evidence>
<reference evidence="3" key="1">
    <citation type="journal article" date="2016" name="Nature">
        <title>Genome evolution in the allotetraploid frog Xenopus laevis.</title>
        <authorList>
            <person name="Session A.M."/>
            <person name="Uno Y."/>
            <person name="Kwon T."/>
            <person name="Chapman J.A."/>
            <person name="Toyoda A."/>
            <person name="Takahashi S."/>
            <person name="Fukui A."/>
            <person name="Hikosaka A."/>
            <person name="Suzuki A."/>
            <person name="Kondo M."/>
            <person name="van Heeringen S.J."/>
            <person name="Quigley I."/>
            <person name="Heinz S."/>
            <person name="Ogino H."/>
            <person name="Ochi H."/>
            <person name="Hellsten U."/>
            <person name="Lyons J.B."/>
            <person name="Simakov O."/>
            <person name="Putnam N."/>
            <person name="Stites J."/>
            <person name="Kuroki Y."/>
            <person name="Tanaka T."/>
            <person name="Michiue T."/>
            <person name="Watanabe M."/>
            <person name="Bogdanovic O."/>
            <person name="Lister R."/>
            <person name="Georgiou G."/>
            <person name="Paranjpe S.S."/>
            <person name="van Kruijsbergen I."/>
            <person name="Shu S."/>
            <person name="Carlson J."/>
            <person name="Kinoshita T."/>
            <person name="Ohta Y."/>
            <person name="Mawaribuchi S."/>
            <person name="Jenkins J."/>
            <person name="Grimwood J."/>
            <person name="Schmutz J."/>
            <person name="Mitros T."/>
            <person name="Mozaffari S.V."/>
            <person name="Suzuki Y."/>
            <person name="Haramoto Y."/>
            <person name="Yamamoto T.S."/>
            <person name="Takagi C."/>
            <person name="Heald R."/>
            <person name="Miller K."/>
            <person name="Haudenschild C."/>
            <person name="Kitzman J."/>
            <person name="Nakayama T."/>
            <person name="Izutsu Y."/>
            <person name="Robert J."/>
            <person name="Fortriede J."/>
            <person name="Burns K."/>
            <person name="Lotay V."/>
            <person name="Karimi K."/>
            <person name="Yasuoka Y."/>
            <person name="Dichmann D.S."/>
            <person name="Flajnik M.F."/>
            <person name="Houston D.W."/>
            <person name="Shendure J."/>
            <person name="DuPasquier L."/>
            <person name="Vize P.D."/>
            <person name="Zorn A.M."/>
            <person name="Ito M."/>
            <person name="Marcotte E.M."/>
            <person name="Wallingford J.B."/>
            <person name="Ito Y."/>
            <person name="Asashima M."/>
            <person name="Ueno N."/>
            <person name="Matsuda Y."/>
            <person name="Veenstra G.J."/>
            <person name="Fujiyama A."/>
            <person name="Harland R.M."/>
            <person name="Taira M."/>
            <person name="Rokhsar D.S."/>
        </authorList>
    </citation>
    <scope>NUCLEOTIDE SEQUENCE [LARGE SCALE GENOMIC DNA]</scope>
    <source>
        <strain evidence="3">J</strain>
    </source>
</reference>
<proteinExistence type="predicted"/>
<evidence type="ECO:0000256" key="1">
    <source>
        <dbReference type="SAM" id="MobiDB-lite"/>
    </source>
</evidence>
<dbReference type="Proteomes" id="UP000694892">
    <property type="component" value="Chromosome 1L"/>
</dbReference>
<dbReference type="AlphaFoldDB" id="A0A974I2D3"/>
<feature type="non-terminal residue" evidence="2">
    <location>
        <position position="1"/>
    </location>
</feature>
<protein>
    <submittedName>
        <fullName evidence="2">Uncharacterized protein</fullName>
    </submittedName>
</protein>
<dbReference type="EMBL" id="CM004466">
    <property type="protein sequence ID" value="OCT99094.1"/>
    <property type="molecule type" value="Genomic_DNA"/>
</dbReference>
<organism evidence="2 3">
    <name type="scientific">Xenopus laevis</name>
    <name type="common">African clawed frog</name>
    <dbReference type="NCBI Taxonomy" id="8355"/>
    <lineage>
        <taxon>Eukaryota</taxon>
        <taxon>Metazoa</taxon>
        <taxon>Chordata</taxon>
        <taxon>Craniata</taxon>
        <taxon>Vertebrata</taxon>
        <taxon>Euteleostomi</taxon>
        <taxon>Amphibia</taxon>
        <taxon>Batrachia</taxon>
        <taxon>Anura</taxon>
        <taxon>Pipoidea</taxon>
        <taxon>Pipidae</taxon>
        <taxon>Xenopodinae</taxon>
        <taxon>Xenopus</taxon>
        <taxon>Xenopus</taxon>
    </lineage>
</organism>
<gene>
    <name evidence="2" type="ORF">XELAEV_18004885mg</name>
</gene>
<feature type="region of interest" description="Disordered" evidence="1">
    <location>
        <begin position="249"/>
        <end position="287"/>
    </location>
</feature>